<organism evidence="8 9">
    <name type="scientific">Actinokineospora iranica</name>
    <dbReference type="NCBI Taxonomy" id="1271860"/>
    <lineage>
        <taxon>Bacteria</taxon>
        <taxon>Bacillati</taxon>
        <taxon>Actinomycetota</taxon>
        <taxon>Actinomycetes</taxon>
        <taxon>Pseudonocardiales</taxon>
        <taxon>Pseudonocardiaceae</taxon>
        <taxon>Actinokineospora</taxon>
    </lineage>
</organism>
<dbReference type="RefSeq" id="WP_091453425.1">
    <property type="nucleotide sequence ID" value="NZ_FMZZ01000010.1"/>
</dbReference>
<evidence type="ECO:0000259" key="7">
    <source>
        <dbReference type="PROSITE" id="PS51012"/>
    </source>
</evidence>
<keyword evidence="6" id="KW-1003">Cell membrane</keyword>
<evidence type="ECO:0000256" key="3">
    <source>
        <dbReference type="ARBA" id="ARBA00022989"/>
    </source>
</evidence>
<feature type="transmembrane region" description="Helical" evidence="6">
    <location>
        <begin position="235"/>
        <end position="259"/>
    </location>
</feature>
<dbReference type="PRINTS" id="PR00164">
    <property type="entry name" value="ABC2TRNSPORT"/>
</dbReference>
<dbReference type="AlphaFoldDB" id="A0A1G6U5L1"/>
<dbReference type="GO" id="GO:0046677">
    <property type="term" value="P:response to antibiotic"/>
    <property type="evidence" value="ECO:0007669"/>
    <property type="project" value="UniProtKB-KW"/>
</dbReference>
<feature type="transmembrane region" description="Helical" evidence="6">
    <location>
        <begin position="127"/>
        <end position="146"/>
    </location>
</feature>
<dbReference type="OrthoDB" id="3486889at2"/>
<sequence>MTAVDAPAPSRPRRPGFGKQVAALTGRSLRAFVSDPRAVALGAVGPILTLVILSQVFGSIADAALLPDGVGYLDYLTPAILVTTAVSAAQVSGQAFLRDMGNGVFDRLRSLPVRLAVLPTARSLADVVRYTAQAALVVAAALVLGFTVRPGLAAAFVVAVGLAWALVWAFLALAVWVRSAEVLQSLGVLLFPVMFTSSAFAPVERLPAWLGAAATVNPLTYAIDAIRALALGRPAAPATAVGVIALLGAVSAAVTIRAFTREPA</sequence>
<feature type="transmembrane region" description="Helical" evidence="6">
    <location>
        <begin position="206"/>
        <end position="223"/>
    </location>
</feature>
<evidence type="ECO:0000256" key="5">
    <source>
        <dbReference type="ARBA" id="ARBA00023251"/>
    </source>
</evidence>
<keyword evidence="6" id="KW-0813">Transport</keyword>
<feature type="transmembrane region" description="Helical" evidence="6">
    <location>
        <begin position="38"/>
        <end position="58"/>
    </location>
</feature>
<dbReference type="EMBL" id="FMZZ01000010">
    <property type="protein sequence ID" value="SDD36571.1"/>
    <property type="molecule type" value="Genomic_DNA"/>
</dbReference>
<dbReference type="InterPro" id="IPR013525">
    <property type="entry name" value="ABC2_TM"/>
</dbReference>
<feature type="transmembrane region" description="Helical" evidence="6">
    <location>
        <begin position="182"/>
        <end position="200"/>
    </location>
</feature>
<dbReference type="PANTHER" id="PTHR43229:SF2">
    <property type="entry name" value="NODULATION PROTEIN J"/>
    <property type="match status" value="1"/>
</dbReference>
<evidence type="ECO:0000256" key="2">
    <source>
        <dbReference type="ARBA" id="ARBA00022692"/>
    </source>
</evidence>
<evidence type="ECO:0000313" key="9">
    <source>
        <dbReference type="Proteomes" id="UP000199501"/>
    </source>
</evidence>
<evidence type="ECO:0000256" key="4">
    <source>
        <dbReference type="ARBA" id="ARBA00023136"/>
    </source>
</evidence>
<accession>A0A1G6U5L1</accession>
<dbReference type="PANTHER" id="PTHR43229">
    <property type="entry name" value="NODULATION PROTEIN J"/>
    <property type="match status" value="1"/>
</dbReference>
<keyword evidence="2 6" id="KW-0812">Transmembrane</keyword>
<protein>
    <recommendedName>
        <fullName evidence="6">Transport permease protein</fullName>
    </recommendedName>
</protein>
<dbReference type="Pfam" id="PF01061">
    <property type="entry name" value="ABC2_membrane"/>
    <property type="match status" value="1"/>
</dbReference>
<comment type="subcellular location">
    <subcellularLocation>
        <location evidence="6">Cell membrane</location>
        <topology evidence="6">Multi-pass membrane protein</topology>
    </subcellularLocation>
    <subcellularLocation>
        <location evidence="1">Membrane</location>
        <topology evidence="1">Multi-pass membrane protein</topology>
    </subcellularLocation>
</comment>
<evidence type="ECO:0000313" key="8">
    <source>
        <dbReference type="EMBL" id="SDD36571.1"/>
    </source>
</evidence>
<reference evidence="9" key="1">
    <citation type="submission" date="2016-10" db="EMBL/GenBank/DDBJ databases">
        <authorList>
            <person name="Varghese N."/>
            <person name="Submissions S."/>
        </authorList>
    </citation>
    <scope>NUCLEOTIDE SEQUENCE [LARGE SCALE GENOMIC DNA]</scope>
    <source>
        <strain evidence="9">IBRC-M 10403</strain>
    </source>
</reference>
<evidence type="ECO:0000256" key="6">
    <source>
        <dbReference type="RuleBase" id="RU361157"/>
    </source>
</evidence>
<comment type="similarity">
    <text evidence="6">Belongs to the ABC-2 integral membrane protein family.</text>
</comment>
<feature type="transmembrane region" description="Helical" evidence="6">
    <location>
        <begin position="152"/>
        <end position="175"/>
    </location>
</feature>
<keyword evidence="9" id="KW-1185">Reference proteome</keyword>
<gene>
    <name evidence="8" type="ORF">SAMN05216174_110116</name>
</gene>
<name>A0A1G6U5L1_9PSEU</name>
<keyword evidence="5" id="KW-0046">Antibiotic resistance</keyword>
<feature type="transmembrane region" description="Helical" evidence="6">
    <location>
        <begin position="78"/>
        <end position="97"/>
    </location>
</feature>
<dbReference type="GO" id="GO:0043190">
    <property type="term" value="C:ATP-binding cassette (ABC) transporter complex"/>
    <property type="evidence" value="ECO:0007669"/>
    <property type="project" value="InterPro"/>
</dbReference>
<evidence type="ECO:0000256" key="1">
    <source>
        <dbReference type="ARBA" id="ARBA00004141"/>
    </source>
</evidence>
<proteinExistence type="inferred from homology"/>
<dbReference type="PIRSF" id="PIRSF006648">
    <property type="entry name" value="DrrB"/>
    <property type="match status" value="1"/>
</dbReference>
<feature type="domain" description="ABC transmembrane type-2" evidence="7">
    <location>
        <begin position="37"/>
        <end position="262"/>
    </location>
</feature>
<dbReference type="PROSITE" id="PS51012">
    <property type="entry name" value="ABC_TM2"/>
    <property type="match status" value="1"/>
</dbReference>
<dbReference type="InterPro" id="IPR000412">
    <property type="entry name" value="ABC_2_transport"/>
</dbReference>
<dbReference type="STRING" id="1271860.SAMN05216174_110116"/>
<dbReference type="InterPro" id="IPR051784">
    <property type="entry name" value="Nod_factor_ABC_transporter"/>
</dbReference>
<dbReference type="InterPro" id="IPR047817">
    <property type="entry name" value="ABC2_TM_bact-type"/>
</dbReference>
<keyword evidence="3 6" id="KW-1133">Transmembrane helix</keyword>
<dbReference type="Proteomes" id="UP000199501">
    <property type="component" value="Unassembled WGS sequence"/>
</dbReference>
<keyword evidence="4 6" id="KW-0472">Membrane</keyword>
<dbReference type="GO" id="GO:0140359">
    <property type="term" value="F:ABC-type transporter activity"/>
    <property type="evidence" value="ECO:0007669"/>
    <property type="project" value="InterPro"/>
</dbReference>